<feature type="region of interest" description="Disordered" evidence="7">
    <location>
        <begin position="1057"/>
        <end position="1239"/>
    </location>
</feature>
<keyword evidence="11" id="KW-1185">Reference proteome</keyword>
<reference evidence="10 11" key="1">
    <citation type="submission" date="2016-08" db="EMBL/GenBank/DDBJ databases">
        <title>Whole genome shotgun sequence of Pichia membranifaciens KS47-1.</title>
        <authorList>
            <person name="Konishi M."/>
            <person name="Ishida M."/>
            <person name="Arakawa T."/>
            <person name="Kato Y."/>
            <person name="Horiuchi J."/>
        </authorList>
    </citation>
    <scope>NUCLEOTIDE SEQUENCE [LARGE SCALE GENOMIC DNA]</scope>
    <source>
        <strain evidence="10 11">KS47-1</strain>
    </source>
</reference>
<feature type="domain" description="Vacuolar protein sorting-associated protein 54 C-terminal" evidence="8">
    <location>
        <begin position="736"/>
        <end position="882"/>
    </location>
</feature>
<feature type="region of interest" description="Disordered" evidence="7">
    <location>
        <begin position="125"/>
        <end position="145"/>
    </location>
</feature>
<keyword evidence="6" id="KW-0175">Coiled coil</keyword>
<evidence type="ECO:0000256" key="4">
    <source>
        <dbReference type="ARBA" id="ARBA00022927"/>
    </source>
</evidence>
<accession>A0A1Q2YGE3</accession>
<name>A0A1Q2YGE3_9ASCO</name>
<dbReference type="InterPro" id="IPR048359">
    <property type="entry name" value="EXOC6_Sec15_N"/>
</dbReference>
<feature type="region of interest" description="Disordered" evidence="7">
    <location>
        <begin position="1007"/>
        <end position="1029"/>
    </location>
</feature>
<feature type="compositionally biased region" description="Basic and acidic residues" evidence="7">
    <location>
        <begin position="1139"/>
        <end position="1224"/>
    </location>
</feature>
<dbReference type="Pfam" id="PF07928">
    <property type="entry name" value="Vps54"/>
    <property type="match status" value="1"/>
</dbReference>
<sequence length="1239" mass="138771">MNETTDLNDLSGTIKTSSIHNNTSILLDSTESLINNIPNSIFELVKNVNYRKKSTTTSLLSINSTSTVISLNGPTSKDIPPTKLTSVEQVSDSDFEKYLDELDENYDEFSSSKLLTTSSLSKLEKCNNNHPDDPGLNSSTHGSLNPLNEEQEAMLESNNLTNVPDIYFNEDFKLDNPRIFNKVVENARFLTLIDDDSDSAVVSNKTMVDHEALQDKLSSYLDIVEVHLIHEISKSSDNFFSALDDLKKITNSSKFLTDQLQNVDSQLSDIRSQKILNAKNLLQLVQKYQNIQKFDQVLVQIKTILQQADLAETAYYKGSYDHSLQLIDSVFAMTRGNVPPHPMIDALIVDWKFPLSDLNRLPALIPLKRLLSNLITDTGKSYAKLFSNFLIDDLRAKYENISTFKILQRLLGDEKHVSANESYSVISDDFRTKIMVYLKGLTRCGELSSAFKLYEERLSNELKSIFKSNLPTDGSSNPIESNRSDDSRSTNITSNINNALILSDLVKNMTPKEFENMLVDDYTKFSETFRRLTIHKNLLLTTSIDALNSFDPQILKVQPDMIMELDITNSISYSINSIQRRMAKLIRIREQQNSSIPLNYFPRFYKLNMSFLTECEIVSKGMVNDPVLKDVVNRQLMIFIQQFHKESMKRCIRIVETEIWKDDGLPIESQLTLDLITRSAEGNVEDREWTEGLGLDFADYNEDNKVGEKPNDGSNTEATTNDDQIEIRKTLNLHSQNYILPSSVGAILSNLRAYLLLVHYFKNNINNVISQSYLPELLKAINLKIHQSVLGAQATKTAGLKHITTKHLALAGEVCRFWSVIVADIERACLSEINNGGSIGSKDGEQINKVRKAIMKEFEEVRGLFGEQVVDVYDKLVAIMRDTTLALVQGLKVANFLNPEAGEDSVNSYMESIVKKTLTIARSVQRYLPAEEYDGVLLRIFGEYEKILSGKYNEILEKCASDKETTLKVKKQIWRDIKFFGAKLDDDNAGDTVRKLLDFIGFDGQDSQTETRQEAKLESDSITPDPEVGSNVEVEIAAQDVSGKAPNTQIDVVTALETEKEPTDESKDVSAKISQVEPKNSDELDYKDQTASDGPEYEASNGSTNGAGHGIINVAKEETNNQLRNDSEGSLKSIPKNGPENDLKSDPKNDGKDDLKSDPKNDGKDDPKSDPKNDGKDDPKCDSNAKDDPKGNSKSVPENDAKDDAKDDPNDTKDDATSVDKNDATDDAVDDNTQQTDKS</sequence>
<dbReference type="PANTHER" id="PTHR12965">
    <property type="entry name" value="VACUOLAR PROTEIN SORTING 54"/>
    <property type="match status" value="1"/>
</dbReference>
<keyword evidence="5" id="KW-0333">Golgi apparatus</keyword>
<dbReference type="AlphaFoldDB" id="A0A1Q2YGE3"/>
<dbReference type="GO" id="GO:0005829">
    <property type="term" value="C:cytosol"/>
    <property type="evidence" value="ECO:0007669"/>
    <property type="project" value="GOC"/>
</dbReference>
<keyword evidence="3" id="KW-0813">Transport</keyword>
<feature type="compositionally biased region" description="Basic and acidic residues" evidence="7">
    <location>
        <begin position="1057"/>
        <end position="1070"/>
    </location>
</feature>
<comment type="caution">
    <text evidence="10">The sequence shown here is derived from an EMBL/GenBank/DDBJ whole genome shotgun (WGS) entry which is preliminary data.</text>
</comment>
<dbReference type="GO" id="GO:0006896">
    <property type="term" value="P:Golgi to vacuole transport"/>
    <property type="evidence" value="ECO:0007669"/>
    <property type="project" value="TreeGrafter"/>
</dbReference>
<evidence type="ECO:0000313" key="11">
    <source>
        <dbReference type="Proteomes" id="UP000186136"/>
    </source>
</evidence>
<dbReference type="GO" id="GO:0015031">
    <property type="term" value="P:protein transport"/>
    <property type="evidence" value="ECO:0007669"/>
    <property type="project" value="UniProtKB-KW"/>
</dbReference>
<dbReference type="EMBL" id="BDGI01000073">
    <property type="protein sequence ID" value="GAV28612.1"/>
    <property type="molecule type" value="Genomic_DNA"/>
</dbReference>
<evidence type="ECO:0000259" key="8">
    <source>
        <dbReference type="Pfam" id="PF07928"/>
    </source>
</evidence>
<dbReference type="Pfam" id="PF20651">
    <property type="entry name" value="EXOC6_Sec15_N"/>
    <property type="match status" value="1"/>
</dbReference>
<evidence type="ECO:0000256" key="2">
    <source>
        <dbReference type="ARBA" id="ARBA00009150"/>
    </source>
</evidence>
<dbReference type="OrthoDB" id="10259024at2759"/>
<proteinExistence type="inferred from homology"/>
<protein>
    <submittedName>
        <fullName evidence="10">Uncharacterized protein</fullName>
    </submittedName>
</protein>
<feature type="compositionally biased region" description="Basic and acidic residues" evidence="7">
    <location>
        <begin position="1009"/>
        <end position="1019"/>
    </location>
</feature>
<evidence type="ECO:0000259" key="9">
    <source>
        <dbReference type="Pfam" id="PF20651"/>
    </source>
</evidence>
<dbReference type="GO" id="GO:0000938">
    <property type="term" value="C:GARP complex"/>
    <property type="evidence" value="ECO:0007669"/>
    <property type="project" value="InterPro"/>
</dbReference>
<dbReference type="Proteomes" id="UP000186136">
    <property type="component" value="Unassembled WGS sequence"/>
</dbReference>
<feature type="compositionally biased region" description="Polar residues" evidence="7">
    <location>
        <begin position="136"/>
        <end position="145"/>
    </location>
</feature>
<comment type="similarity">
    <text evidence="2">Belongs to the VPS54 family.</text>
</comment>
<keyword evidence="4" id="KW-0653">Protein transport</keyword>
<dbReference type="InterPro" id="IPR039745">
    <property type="entry name" value="Vps54"/>
</dbReference>
<dbReference type="PANTHER" id="PTHR12965:SF0">
    <property type="entry name" value="VACUOLAR PROTEIN SORTING-ASSOCIATED PROTEIN 54"/>
    <property type="match status" value="1"/>
</dbReference>
<gene>
    <name evidence="10" type="ORF">PMKS-002085</name>
</gene>
<comment type="subcellular location">
    <subcellularLocation>
        <location evidence="1">Golgi apparatus</location>
        <location evidence="1">trans-Golgi network</location>
    </subcellularLocation>
</comment>
<dbReference type="InterPro" id="IPR012501">
    <property type="entry name" value="Vps54_C"/>
</dbReference>
<feature type="compositionally biased region" description="Basic and acidic residues" evidence="7">
    <location>
        <begin position="1079"/>
        <end position="1090"/>
    </location>
</feature>
<evidence type="ECO:0000313" key="10">
    <source>
        <dbReference type="EMBL" id="GAV28612.1"/>
    </source>
</evidence>
<organism evidence="10 11">
    <name type="scientific">Pichia membranifaciens</name>
    <dbReference type="NCBI Taxonomy" id="4926"/>
    <lineage>
        <taxon>Eukaryota</taxon>
        <taxon>Fungi</taxon>
        <taxon>Dikarya</taxon>
        <taxon>Ascomycota</taxon>
        <taxon>Saccharomycotina</taxon>
        <taxon>Pichiomycetes</taxon>
        <taxon>Pichiales</taxon>
        <taxon>Pichiaceae</taxon>
        <taxon>Pichia</taxon>
    </lineage>
</organism>
<dbReference type="GO" id="GO:0019905">
    <property type="term" value="F:syntaxin binding"/>
    <property type="evidence" value="ECO:0007669"/>
    <property type="project" value="TreeGrafter"/>
</dbReference>
<evidence type="ECO:0000256" key="5">
    <source>
        <dbReference type="ARBA" id="ARBA00023034"/>
    </source>
</evidence>
<evidence type="ECO:0000256" key="1">
    <source>
        <dbReference type="ARBA" id="ARBA00004601"/>
    </source>
</evidence>
<evidence type="ECO:0000256" key="3">
    <source>
        <dbReference type="ARBA" id="ARBA00022448"/>
    </source>
</evidence>
<evidence type="ECO:0000256" key="7">
    <source>
        <dbReference type="SAM" id="MobiDB-lite"/>
    </source>
</evidence>
<feature type="compositionally biased region" description="Basic and acidic residues" evidence="7">
    <location>
        <begin position="1115"/>
        <end position="1129"/>
    </location>
</feature>
<feature type="domain" description="Exocyst complex component EXOC6/Sec15 N-terminal" evidence="9">
    <location>
        <begin position="227"/>
        <end position="334"/>
    </location>
</feature>
<dbReference type="GO" id="GO:0042147">
    <property type="term" value="P:retrograde transport, endosome to Golgi"/>
    <property type="evidence" value="ECO:0007669"/>
    <property type="project" value="InterPro"/>
</dbReference>
<evidence type="ECO:0000256" key="6">
    <source>
        <dbReference type="ARBA" id="ARBA00023054"/>
    </source>
</evidence>